<name>A0A2H4UTX1_9VIRU</name>
<protein>
    <submittedName>
        <fullName evidence="1">Uncharacterized protein</fullName>
    </submittedName>
</protein>
<reference evidence="1" key="1">
    <citation type="journal article" date="2017" name="Elife">
        <title>The kinetoplastid-infecting Bodo saltans virus (BsV), a window into the most abundant giant viruses in the sea.</title>
        <authorList>
            <person name="Deeg C.M."/>
            <person name="Chow C.-E.T."/>
            <person name="Suttle C.A."/>
        </authorList>
    </citation>
    <scope>NUCLEOTIDE SEQUENCE</scope>
    <source>
        <strain evidence="1">NG1</strain>
    </source>
</reference>
<dbReference type="Proteomes" id="UP000240325">
    <property type="component" value="Segment"/>
</dbReference>
<sequence length="207" mass="24899">MSQEQDIETIENEFVTLLNKYNDKKILFLKHLDNCRTICDRYESIMMKNQLNATLIDFLKTENVANIENFSIENYNITYHDKKLFSELITIKFGNSHIFLKYDFVEDGEMVNDDIKFYITSNMYFNDHLILKKNTKDKNSFINLTLIKEYRDKELPNIELWKLCELFTMLCTTKFGYRDLIEKIKINQNLYFFDIDWESDSDIGMDE</sequence>
<accession>A0A2H4UTX1</accession>
<evidence type="ECO:0000313" key="1">
    <source>
        <dbReference type="EMBL" id="ATZ80391.1"/>
    </source>
</evidence>
<gene>
    <name evidence="1" type="ORF">BMW23_0334</name>
</gene>
<dbReference type="EMBL" id="MF782455">
    <property type="protein sequence ID" value="ATZ80391.1"/>
    <property type="molecule type" value="Genomic_DNA"/>
</dbReference>
<proteinExistence type="predicted"/>
<keyword evidence="2" id="KW-1185">Reference proteome</keyword>
<organism evidence="1">
    <name type="scientific">Bodo saltans virus</name>
    <dbReference type="NCBI Taxonomy" id="2024608"/>
    <lineage>
        <taxon>Viruses</taxon>
        <taxon>Varidnaviria</taxon>
        <taxon>Bamfordvirae</taxon>
        <taxon>Nucleocytoviricota</taxon>
        <taxon>Megaviricetes</taxon>
        <taxon>Imitervirales</taxon>
        <taxon>Mimiviridae</taxon>
        <taxon>Klosneuvirinae</taxon>
        <taxon>Theiavirus</taxon>
        <taxon>Theiavirus salishense</taxon>
    </lineage>
</organism>
<evidence type="ECO:0000313" key="2">
    <source>
        <dbReference type="Proteomes" id="UP000240325"/>
    </source>
</evidence>